<dbReference type="AlphaFoldDB" id="A0A918Q591"/>
<dbReference type="SUPFAM" id="SSF81901">
    <property type="entry name" value="HCP-like"/>
    <property type="match status" value="1"/>
</dbReference>
<sequence length="1020" mass="109213">MLTTMTRFLLSASPFEASAKDDDRDDTGVKAPVVSLRAALKTTAAVVFLSGFGVTSIALATPAVKAGIASAMASKAQIDIRVGRNDSAGRIEIYGSTGSRASVRRDNGQVVVRLPGNLRPDIGDLSANPPEGVRSVSLRQDSRATELLITLKDGVESHFGRADGAVFVQIDLPKSQVLPTRGEASITLQELERKVGVAPTADETVQVQAAAIDGGVDLSFPFTAPVGASVFRRGESVWIVFDKDAELKLPATLRDGKLITAAAFARNDGFTALRLTAPAGAVTASVENGTWRVRVGGRSINTEQVSEVSVARDDTTGASALAVNMAGAGRVAWIRDPAIGDRMAVITARGPVKRLMSERTTPQAALGTTAQGLVVERMSPDVTVDVSGDIVTISRPKGLSLSAPAQWARAEDETIKTLEYKAAAFPSLMDEENWSKLPTGGPMSGFLSRYNQLQQQAADEADKGIGATTGARLSLARFLIGQGLNFEAIGVLDLLGKQTPAVLGDPQFRGLRVMAKIMAGRYRDARVDLDSTALTSDPAADLWRGYVAVQEGHFAEARQSFKDGAGALDVFPATWRTRFAAANAYAAYQTNDLTAAKDIITYAVSQNAPPLETLEAQLVQAQIFEGLGDKNRALKMYDAIARAPVGRIAMPAQMRAARLNLALGRSKSDDTLDKLNGLRYRWRGDDAELELLSTIGDIYLGQGRYRQALETLKSSGQQFAGRPDALPIQAKLNTAFRGLFLDGQADGLQPVEALGLFYDFRDLTPIGADGDEMVRRLARRLMDVDLLDQAADLLQYQIDNRLQGVAKASVASDVAAIQLMNRQPEKALQALWKTRTSLLPKPVMAERRILEARALTELGRTEHALEVLGPDNSGDAMDIRADIAWRDKDWAKAGAILEKRLGDRWKRDGALSLDDESRLIRAGVAYSLMSDQRSLSRLADRFGKFAEGAQSPEAVHVALAGMDNGPINAQDFAVAASKADSFTGWVAGMKKRLRDKAATPLPGAGSQRTAANQAPAAPKA</sequence>
<reference evidence="2" key="1">
    <citation type="journal article" date="2014" name="Int. J. Syst. Evol. Microbiol.">
        <title>Complete genome sequence of Corynebacterium casei LMG S-19264T (=DSM 44701T), isolated from a smear-ripened cheese.</title>
        <authorList>
            <consortium name="US DOE Joint Genome Institute (JGI-PGF)"/>
            <person name="Walter F."/>
            <person name="Albersmeier A."/>
            <person name="Kalinowski J."/>
            <person name="Ruckert C."/>
        </authorList>
    </citation>
    <scope>NUCLEOTIDE SEQUENCE</scope>
    <source>
        <strain evidence="2">KCTC 32296</strain>
    </source>
</reference>
<feature type="region of interest" description="Disordered" evidence="1">
    <location>
        <begin position="996"/>
        <end position="1020"/>
    </location>
</feature>
<proteinExistence type="predicted"/>
<reference evidence="2" key="2">
    <citation type="submission" date="2020-09" db="EMBL/GenBank/DDBJ databases">
        <authorList>
            <person name="Sun Q."/>
            <person name="Kim S."/>
        </authorList>
    </citation>
    <scope>NUCLEOTIDE SEQUENCE</scope>
    <source>
        <strain evidence="2">KCTC 32296</strain>
    </source>
</reference>
<accession>A0A918Q591</accession>
<keyword evidence="3" id="KW-1185">Reference proteome</keyword>
<comment type="caution">
    <text evidence="2">The sequence shown here is derived from an EMBL/GenBank/DDBJ whole genome shotgun (WGS) entry which is preliminary data.</text>
</comment>
<gene>
    <name evidence="2" type="ORF">GCM10011273_20010</name>
</gene>
<evidence type="ECO:0000313" key="2">
    <source>
        <dbReference type="EMBL" id="GGZ33652.1"/>
    </source>
</evidence>
<evidence type="ECO:0008006" key="4">
    <source>
        <dbReference type="Google" id="ProtNLM"/>
    </source>
</evidence>
<dbReference type="Proteomes" id="UP000662572">
    <property type="component" value="Unassembled WGS sequence"/>
</dbReference>
<evidence type="ECO:0000313" key="3">
    <source>
        <dbReference type="Proteomes" id="UP000662572"/>
    </source>
</evidence>
<name>A0A918Q591_9CAUL</name>
<organism evidence="2 3">
    <name type="scientific">Asticcacaulis endophyticus</name>
    <dbReference type="NCBI Taxonomy" id="1395890"/>
    <lineage>
        <taxon>Bacteria</taxon>
        <taxon>Pseudomonadati</taxon>
        <taxon>Pseudomonadota</taxon>
        <taxon>Alphaproteobacteria</taxon>
        <taxon>Caulobacterales</taxon>
        <taxon>Caulobacteraceae</taxon>
        <taxon>Asticcacaulis</taxon>
    </lineage>
</organism>
<dbReference type="InterPro" id="IPR011990">
    <property type="entry name" value="TPR-like_helical_dom_sf"/>
</dbReference>
<protein>
    <recommendedName>
        <fullName evidence="4">Tetratricopeptide repeat-containing protein</fullName>
    </recommendedName>
</protein>
<dbReference type="EMBL" id="BMZB01000002">
    <property type="protein sequence ID" value="GGZ33652.1"/>
    <property type="molecule type" value="Genomic_DNA"/>
</dbReference>
<evidence type="ECO:0000256" key="1">
    <source>
        <dbReference type="SAM" id="MobiDB-lite"/>
    </source>
</evidence>
<dbReference type="Gene3D" id="1.25.40.10">
    <property type="entry name" value="Tetratricopeptide repeat domain"/>
    <property type="match status" value="2"/>
</dbReference>
<feature type="compositionally biased region" description="Low complexity" evidence="1">
    <location>
        <begin position="1010"/>
        <end position="1020"/>
    </location>
</feature>